<dbReference type="Proteomes" id="UP000225277">
    <property type="component" value="Unassembled WGS sequence"/>
</dbReference>
<keyword evidence="2" id="KW-1185">Reference proteome</keyword>
<protein>
    <submittedName>
        <fullName evidence="1">Uncharacterized protein</fullName>
    </submittedName>
</protein>
<evidence type="ECO:0000313" key="1">
    <source>
        <dbReference type="EMBL" id="CZT18524.1"/>
    </source>
</evidence>
<dbReference type="AlphaFoldDB" id="A0A2D3V7J1"/>
<reference evidence="1 2" key="1">
    <citation type="submission" date="2016-03" db="EMBL/GenBank/DDBJ databases">
        <authorList>
            <person name="Ploux O."/>
        </authorList>
    </citation>
    <scope>NUCLEOTIDE SEQUENCE [LARGE SCALE GENOMIC DNA]</scope>
    <source>
        <strain evidence="1 2">URUG2</strain>
    </source>
</reference>
<name>A0A2D3V7J1_9PEZI</name>
<dbReference type="RefSeq" id="XP_023625414.1">
    <property type="nucleotide sequence ID" value="XM_023769646.1"/>
</dbReference>
<proteinExistence type="predicted"/>
<dbReference type="EMBL" id="FJUY01000006">
    <property type="protein sequence ID" value="CZT18524.1"/>
    <property type="molecule type" value="Genomic_DNA"/>
</dbReference>
<accession>A0A2D3V7J1</accession>
<sequence length="42" mass="4557">MAAGSCLEMTYQAWITPTDTSPSISLGEHKHSKVLLSILLIL</sequence>
<dbReference type="GeneID" id="35599544"/>
<evidence type="ECO:0000313" key="2">
    <source>
        <dbReference type="Proteomes" id="UP000225277"/>
    </source>
</evidence>
<organism evidence="1 2">
    <name type="scientific">Ramularia collo-cygni</name>
    <dbReference type="NCBI Taxonomy" id="112498"/>
    <lineage>
        <taxon>Eukaryota</taxon>
        <taxon>Fungi</taxon>
        <taxon>Dikarya</taxon>
        <taxon>Ascomycota</taxon>
        <taxon>Pezizomycotina</taxon>
        <taxon>Dothideomycetes</taxon>
        <taxon>Dothideomycetidae</taxon>
        <taxon>Mycosphaerellales</taxon>
        <taxon>Mycosphaerellaceae</taxon>
        <taxon>Ramularia</taxon>
    </lineage>
</organism>
<gene>
    <name evidence="1" type="ORF">RCC_04369</name>
</gene>